<dbReference type="EMBL" id="JAPWGY010000004">
    <property type="protein sequence ID" value="MCZ4281754.1"/>
    <property type="molecule type" value="Genomic_DNA"/>
</dbReference>
<evidence type="ECO:0000256" key="4">
    <source>
        <dbReference type="ARBA" id="ARBA00016436"/>
    </source>
</evidence>
<evidence type="ECO:0000256" key="13">
    <source>
        <dbReference type="HAMAP-Rule" id="MF_00409"/>
    </source>
</evidence>
<keyword evidence="7 13" id="KW-0808">Transferase</keyword>
<evidence type="ECO:0000256" key="12">
    <source>
        <dbReference type="ARBA" id="ARBA00029757"/>
    </source>
</evidence>
<gene>
    <name evidence="13 14" type="primary">lpxK</name>
    <name evidence="14" type="ORF">O4H49_13265</name>
</gene>
<dbReference type="SUPFAM" id="SSF52540">
    <property type="entry name" value="P-loop containing nucleoside triphosphate hydrolases"/>
    <property type="match status" value="1"/>
</dbReference>
<evidence type="ECO:0000256" key="2">
    <source>
        <dbReference type="ARBA" id="ARBA00004870"/>
    </source>
</evidence>
<dbReference type="PANTHER" id="PTHR42724:SF1">
    <property type="entry name" value="TETRAACYLDISACCHARIDE 4'-KINASE, MITOCHONDRIAL-RELATED"/>
    <property type="match status" value="1"/>
</dbReference>
<comment type="catalytic activity">
    <reaction evidence="13">
        <text>a lipid A disaccharide + ATP = a lipid IVA + ADP + H(+)</text>
        <dbReference type="Rhea" id="RHEA:67840"/>
        <dbReference type="ChEBI" id="CHEBI:15378"/>
        <dbReference type="ChEBI" id="CHEBI:30616"/>
        <dbReference type="ChEBI" id="CHEBI:176343"/>
        <dbReference type="ChEBI" id="CHEBI:176425"/>
        <dbReference type="ChEBI" id="CHEBI:456216"/>
        <dbReference type="EC" id="2.7.1.130"/>
    </reaction>
</comment>
<reference evidence="14" key="1">
    <citation type="submission" date="2022-12" db="EMBL/GenBank/DDBJ databases">
        <title>Bacterial isolates from different developmental stages of Nematostella vectensis.</title>
        <authorList>
            <person name="Fraune S."/>
        </authorList>
    </citation>
    <scope>NUCLEOTIDE SEQUENCE</scope>
    <source>
        <strain evidence="14">G21630-S1</strain>
    </source>
</reference>
<evidence type="ECO:0000256" key="9">
    <source>
        <dbReference type="ARBA" id="ARBA00022777"/>
    </source>
</evidence>
<keyword evidence="11 13" id="KW-0443">Lipid metabolism</keyword>
<name>A0ABT4LKW5_9PROT</name>
<accession>A0ABT4LKW5</accession>
<dbReference type="InterPro" id="IPR003758">
    <property type="entry name" value="LpxK"/>
</dbReference>
<comment type="function">
    <text evidence="1 13">Transfers the gamma-phosphate of ATP to the 4'-position of a tetraacyldisaccharide 1-phosphate intermediate (termed DS-1-P) to form tetraacyldisaccharide 1,4'-bis-phosphate (lipid IVA).</text>
</comment>
<evidence type="ECO:0000256" key="3">
    <source>
        <dbReference type="ARBA" id="ARBA00012071"/>
    </source>
</evidence>
<keyword evidence="5 13" id="KW-0444">Lipid biosynthesis</keyword>
<dbReference type="InterPro" id="IPR027417">
    <property type="entry name" value="P-loop_NTPase"/>
</dbReference>
<dbReference type="Proteomes" id="UP001069802">
    <property type="component" value="Unassembled WGS sequence"/>
</dbReference>
<evidence type="ECO:0000256" key="5">
    <source>
        <dbReference type="ARBA" id="ARBA00022516"/>
    </source>
</evidence>
<proteinExistence type="inferred from homology"/>
<evidence type="ECO:0000256" key="8">
    <source>
        <dbReference type="ARBA" id="ARBA00022741"/>
    </source>
</evidence>
<feature type="binding site" evidence="13">
    <location>
        <begin position="51"/>
        <end position="58"/>
    </location>
    <ligand>
        <name>ATP</name>
        <dbReference type="ChEBI" id="CHEBI:30616"/>
    </ligand>
</feature>
<protein>
    <recommendedName>
        <fullName evidence="4 13">Tetraacyldisaccharide 4'-kinase</fullName>
        <ecNumber evidence="3 13">2.7.1.130</ecNumber>
    </recommendedName>
    <alternativeName>
        <fullName evidence="12 13">Lipid A 4'-kinase</fullName>
    </alternativeName>
</protein>
<dbReference type="RefSeq" id="WP_269423915.1">
    <property type="nucleotide sequence ID" value="NZ_JAPWGY010000004.1"/>
</dbReference>
<dbReference type="HAMAP" id="MF_00409">
    <property type="entry name" value="LpxK"/>
    <property type="match status" value="1"/>
</dbReference>
<evidence type="ECO:0000256" key="11">
    <source>
        <dbReference type="ARBA" id="ARBA00023098"/>
    </source>
</evidence>
<keyword evidence="6 13" id="KW-0441">Lipid A biosynthesis</keyword>
<comment type="similarity">
    <text evidence="13">Belongs to the LpxK family.</text>
</comment>
<dbReference type="PANTHER" id="PTHR42724">
    <property type="entry name" value="TETRAACYLDISACCHARIDE 4'-KINASE"/>
    <property type="match status" value="1"/>
</dbReference>
<keyword evidence="15" id="KW-1185">Reference proteome</keyword>
<organism evidence="14 15">
    <name type="scientific">Kiloniella laminariae</name>
    <dbReference type="NCBI Taxonomy" id="454162"/>
    <lineage>
        <taxon>Bacteria</taxon>
        <taxon>Pseudomonadati</taxon>
        <taxon>Pseudomonadota</taxon>
        <taxon>Alphaproteobacteria</taxon>
        <taxon>Rhodospirillales</taxon>
        <taxon>Kiloniellaceae</taxon>
        <taxon>Kiloniella</taxon>
    </lineage>
</organism>
<keyword evidence="10 13" id="KW-0067">ATP-binding</keyword>
<evidence type="ECO:0000256" key="7">
    <source>
        <dbReference type="ARBA" id="ARBA00022679"/>
    </source>
</evidence>
<dbReference type="CDD" id="cd01983">
    <property type="entry name" value="SIMIBI"/>
    <property type="match status" value="1"/>
</dbReference>
<dbReference type="GO" id="GO:0009029">
    <property type="term" value="F:lipid-A 4'-kinase activity"/>
    <property type="evidence" value="ECO:0007669"/>
    <property type="project" value="UniProtKB-EC"/>
</dbReference>
<evidence type="ECO:0000256" key="6">
    <source>
        <dbReference type="ARBA" id="ARBA00022556"/>
    </source>
</evidence>
<keyword evidence="8 13" id="KW-0547">Nucleotide-binding</keyword>
<comment type="pathway">
    <text evidence="2 13">Glycolipid biosynthesis; lipid IV(A) biosynthesis; lipid IV(A) from (3R)-3-hydroxytetradecanoyl-[acyl-carrier-protein] and UDP-N-acetyl-alpha-D-glucosamine: step 6/6.</text>
</comment>
<dbReference type="NCBIfam" id="TIGR00682">
    <property type="entry name" value="lpxK"/>
    <property type="match status" value="1"/>
</dbReference>
<evidence type="ECO:0000313" key="14">
    <source>
        <dbReference type="EMBL" id="MCZ4281754.1"/>
    </source>
</evidence>
<evidence type="ECO:0000256" key="10">
    <source>
        <dbReference type="ARBA" id="ARBA00022840"/>
    </source>
</evidence>
<dbReference type="EC" id="2.7.1.130" evidence="3 13"/>
<dbReference type="Pfam" id="PF02606">
    <property type="entry name" value="LpxK"/>
    <property type="match status" value="1"/>
</dbReference>
<sequence>MHAPDFWQHRNILSTLLLPASLLYSLGSNLRHRFTRPRHVSVPVICIGNLTAGGSGKTPVTAALAQLLSEEGKNPHIISRGYGGSATGPLLVQTEVHSPAEVGDEPLLLARDFPIWVSKDRVAGAKAAIAAGADILLLDDGFQNPGLYKDLSLIVVDATHGFSNGRVLPAGPLREPIKTGLSRADAVVFLKPSAQAEINQEIFASLQDCPLIQAHIEPGPRAGGGTLPDLHHKMVFAFAGIGYPSKFYTTLEQLGVKLVGRRDFPDHHPYSSHDIQQIIQEAQHKGAKLILTTEKDTVKLNGLIPSASPLEIISLPIRAVWDNPGVIKDLLSKATGN</sequence>
<evidence type="ECO:0000256" key="1">
    <source>
        <dbReference type="ARBA" id="ARBA00002274"/>
    </source>
</evidence>
<keyword evidence="9 13" id="KW-0418">Kinase</keyword>
<evidence type="ECO:0000313" key="15">
    <source>
        <dbReference type="Proteomes" id="UP001069802"/>
    </source>
</evidence>
<comment type="caution">
    <text evidence="14">The sequence shown here is derived from an EMBL/GenBank/DDBJ whole genome shotgun (WGS) entry which is preliminary data.</text>
</comment>